<dbReference type="EMBL" id="CP026925">
    <property type="protein sequence ID" value="AVH43736.1"/>
    <property type="molecule type" value="Genomic_DNA"/>
</dbReference>
<reference evidence="2 3" key="1">
    <citation type="submission" date="2018-02" db="EMBL/GenBank/DDBJ databases">
        <title>Complete genome sequence of Agrobacterium tumefaciens 1D1609.</title>
        <authorList>
            <person name="Cho S.-T."/>
            <person name="Haryono M."/>
            <person name="Chang H.-H."/>
            <person name="Santos M.N."/>
            <person name="Lai E.-M."/>
            <person name="Kuo C.-H."/>
        </authorList>
    </citation>
    <scope>NUCLEOTIDE SEQUENCE [LARGE SCALE GENOMIC DNA]</scope>
    <source>
        <strain evidence="2 3">1D1609</strain>
    </source>
</reference>
<dbReference type="InterPro" id="IPR009492">
    <property type="entry name" value="TniQ"/>
</dbReference>
<dbReference type="Proteomes" id="UP000237717">
    <property type="component" value="Chromosome II"/>
</dbReference>
<evidence type="ECO:0000313" key="2">
    <source>
        <dbReference type="EMBL" id="AVH43736.1"/>
    </source>
</evidence>
<evidence type="ECO:0000313" key="3">
    <source>
        <dbReference type="Proteomes" id="UP000237717"/>
    </source>
</evidence>
<name>A0A2L2LHI6_AGRTU</name>
<gene>
    <name evidence="2" type="ORF">At1D1609_36830</name>
</gene>
<accession>A0A2L2LHI6</accession>
<dbReference type="Pfam" id="PF06527">
    <property type="entry name" value="TniQ"/>
    <property type="match status" value="1"/>
</dbReference>
<proteinExistence type="predicted"/>
<sequence length="616" mass="68780">MALPVTVEFHKTETPLSLASRLAHANGYRSMRGFLATTDTNATAIASGDPEAMALLAHWSGVEEARLAAYAIASVTAGSTWKLGHALMGRDMRPGRNHRYCPKCVVDDRENGSGRPSSRPYVRAAWMTRALQNCHDHACAIKEAPASAQEQGDFASFVALNIPTIREEAVDTSAASSSQIDRYVVARIDGLPANEFLDNFETYVAVDLCRHFGRFQKMHRIAYDRCDLASHSDVECGFGSASAGRDLIEKIICQAIEQSKPMVYEMASFFGPLRDWLMRNHKKPEFSLVTEIFQDIAERNLPIGPDEAFVLPTRKRHLHSIRSAGLEYGMMEDRIQDLLLEANLIAPSQLTSAQIYFDARRGHEVLSNALDTMTSVEIRTVLGIRDDRMRAILDAGLLRRVEQPKDGARVFSRVQRSEFEAFKKALFGRSLNGSNTDGLVRLDKAAQRCGCQTETILKLGLEGSLKSLHFKGGRTTLSNLLVDWEEVKTCLNHSIPEVASLNGNVQNDSHRHLNVRDTERRIGTARGTISELLRLGYLKTETRINPATRREQQYILAHSVDAFIAENICLALLSDRAGVFPGVLRQKLEAEGVRPIYEPTGRNSRFYRRSDVAHWQ</sequence>
<dbReference type="RefSeq" id="WP_104679752.1">
    <property type="nucleotide sequence ID" value="NZ_CP026925.1"/>
</dbReference>
<feature type="domain" description="TniQ" evidence="1">
    <location>
        <begin position="4"/>
        <end position="140"/>
    </location>
</feature>
<evidence type="ECO:0000259" key="1">
    <source>
        <dbReference type="Pfam" id="PF06527"/>
    </source>
</evidence>
<organism evidence="2 3">
    <name type="scientific">Agrobacterium tumefaciens</name>
    <dbReference type="NCBI Taxonomy" id="358"/>
    <lineage>
        <taxon>Bacteria</taxon>
        <taxon>Pseudomonadati</taxon>
        <taxon>Pseudomonadota</taxon>
        <taxon>Alphaproteobacteria</taxon>
        <taxon>Hyphomicrobiales</taxon>
        <taxon>Rhizobiaceae</taxon>
        <taxon>Rhizobium/Agrobacterium group</taxon>
        <taxon>Agrobacterium</taxon>
        <taxon>Agrobacterium tumefaciens complex</taxon>
    </lineage>
</organism>
<protein>
    <recommendedName>
        <fullName evidence="1">TniQ domain-containing protein</fullName>
    </recommendedName>
</protein>
<dbReference type="AlphaFoldDB" id="A0A2L2LHI6"/>